<feature type="domain" description="Clp R" evidence="12">
    <location>
        <begin position="3"/>
        <end position="144"/>
    </location>
</feature>
<dbReference type="PROSITE" id="PS00871">
    <property type="entry name" value="CLPAB_2"/>
    <property type="match status" value="1"/>
</dbReference>
<dbReference type="InterPro" id="IPR001270">
    <property type="entry name" value="ClpA/B"/>
</dbReference>
<keyword evidence="11" id="KW-0346">Stress response</keyword>
<dbReference type="CDD" id="cd19499">
    <property type="entry name" value="RecA-like_ClpB_Hsp104-like"/>
    <property type="match status" value="1"/>
</dbReference>
<keyword evidence="11" id="KW-0963">Cytoplasm</keyword>
<dbReference type="InterPro" id="IPR003959">
    <property type="entry name" value="ATPase_AAA_core"/>
</dbReference>
<keyword evidence="6 11" id="KW-0175">Coiled coil</keyword>
<keyword evidence="3 9" id="KW-0677">Repeat</keyword>
<dbReference type="GO" id="GO:0042026">
    <property type="term" value="P:protein refolding"/>
    <property type="evidence" value="ECO:0007669"/>
    <property type="project" value="UniProtKB-UniRule"/>
</dbReference>
<evidence type="ECO:0000259" key="12">
    <source>
        <dbReference type="PROSITE" id="PS51903"/>
    </source>
</evidence>
<comment type="caution">
    <text evidence="13">The sequence shown here is derived from an EMBL/GenBank/DDBJ whole genome shotgun (WGS) entry which is preliminary data.</text>
</comment>
<keyword evidence="5 10" id="KW-0067">ATP-binding</keyword>
<evidence type="ECO:0000313" key="14">
    <source>
        <dbReference type="Proteomes" id="UP000248079"/>
    </source>
</evidence>
<evidence type="ECO:0000313" key="13">
    <source>
        <dbReference type="EMBL" id="PXY01141.1"/>
    </source>
</evidence>
<dbReference type="SMART" id="SM01086">
    <property type="entry name" value="ClpB_D2-small"/>
    <property type="match status" value="1"/>
</dbReference>
<dbReference type="FunFam" id="3.40.50.300:FF:000025">
    <property type="entry name" value="ATP-dependent Clp protease subunit"/>
    <property type="match status" value="1"/>
</dbReference>
<dbReference type="InterPro" id="IPR036628">
    <property type="entry name" value="Clp_N_dom_sf"/>
</dbReference>
<name>A0A2V3ZY20_9BACT</name>
<dbReference type="FunFam" id="3.40.50.300:FF:000120">
    <property type="entry name" value="ATP-dependent chaperone ClpB"/>
    <property type="match status" value="1"/>
</dbReference>
<keyword evidence="4 10" id="KW-0547">Nucleotide-binding</keyword>
<dbReference type="PANTHER" id="PTHR11638:SF18">
    <property type="entry name" value="HEAT SHOCK PROTEIN 104"/>
    <property type="match status" value="1"/>
</dbReference>
<dbReference type="Gene3D" id="3.40.50.300">
    <property type="entry name" value="P-loop containing nucleotide triphosphate hydrolases"/>
    <property type="match status" value="3"/>
</dbReference>
<dbReference type="GO" id="GO:0034605">
    <property type="term" value="P:cellular response to heat"/>
    <property type="evidence" value="ECO:0007669"/>
    <property type="project" value="TreeGrafter"/>
</dbReference>
<proteinExistence type="inferred from homology"/>
<organism evidence="13 14">
    <name type="scientific">Marinifilum breve</name>
    <dbReference type="NCBI Taxonomy" id="2184082"/>
    <lineage>
        <taxon>Bacteria</taxon>
        <taxon>Pseudomonadati</taxon>
        <taxon>Bacteroidota</taxon>
        <taxon>Bacteroidia</taxon>
        <taxon>Marinilabiliales</taxon>
        <taxon>Marinifilaceae</taxon>
    </lineage>
</organism>
<dbReference type="InterPro" id="IPR017730">
    <property type="entry name" value="Chaperonin_ClpB"/>
</dbReference>
<dbReference type="Proteomes" id="UP000248079">
    <property type="component" value="Unassembled WGS sequence"/>
</dbReference>
<dbReference type="OrthoDB" id="9803641at2"/>
<dbReference type="InterPro" id="IPR018368">
    <property type="entry name" value="ClpA/B_CS1"/>
</dbReference>
<accession>A0A2V3ZY20</accession>
<dbReference type="Pfam" id="PF17871">
    <property type="entry name" value="AAA_lid_9"/>
    <property type="match status" value="1"/>
</dbReference>
<dbReference type="Pfam" id="PF00004">
    <property type="entry name" value="AAA"/>
    <property type="match status" value="1"/>
</dbReference>
<dbReference type="GO" id="GO:0005524">
    <property type="term" value="F:ATP binding"/>
    <property type="evidence" value="ECO:0007669"/>
    <property type="project" value="UniProtKB-UniRule"/>
</dbReference>
<dbReference type="EMBL" id="QFLI01000004">
    <property type="protein sequence ID" value="PXY01141.1"/>
    <property type="molecule type" value="Genomic_DNA"/>
</dbReference>
<dbReference type="GO" id="GO:0005737">
    <property type="term" value="C:cytoplasm"/>
    <property type="evidence" value="ECO:0007669"/>
    <property type="project" value="UniProtKB-SubCell"/>
</dbReference>
<dbReference type="AlphaFoldDB" id="A0A2V3ZY20"/>
<comment type="subunit">
    <text evidence="8">Homohexamer. The oligomerization is ATP-dependent.</text>
</comment>
<gene>
    <name evidence="11 13" type="primary">clpB</name>
    <name evidence="13" type="ORF">DF185_10850</name>
</gene>
<dbReference type="GO" id="GO:0016887">
    <property type="term" value="F:ATP hydrolysis activity"/>
    <property type="evidence" value="ECO:0007669"/>
    <property type="project" value="InterPro"/>
</dbReference>
<comment type="function">
    <text evidence="11">Part of a stress-induced multi-chaperone system, it is involved in the recovery of the cell from heat-induced damage, in cooperation with DnaK, DnaJ and GrpE.</text>
</comment>
<dbReference type="Gene3D" id="1.10.8.60">
    <property type="match status" value="1"/>
</dbReference>
<evidence type="ECO:0000256" key="11">
    <source>
        <dbReference type="RuleBase" id="RU362034"/>
    </source>
</evidence>
<evidence type="ECO:0000256" key="9">
    <source>
        <dbReference type="PROSITE-ProRule" id="PRU01251"/>
    </source>
</evidence>
<dbReference type="Pfam" id="PF02861">
    <property type="entry name" value="Clp_N"/>
    <property type="match status" value="1"/>
</dbReference>
<dbReference type="FunFam" id="3.40.50.300:FF:000010">
    <property type="entry name" value="Chaperone clpB 1, putative"/>
    <property type="match status" value="1"/>
</dbReference>
<dbReference type="SUPFAM" id="SSF52540">
    <property type="entry name" value="P-loop containing nucleoside triphosphate hydrolases"/>
    <property type="match status" value="2"/>
</dbReference>
<dbReference type="InterPro" id="IPR019489">
    <property type="entry name" value="Clp_ATPase_C"/>
</dbReference>
<evidence type="ECO:0000256" key="6">
    <source>
        <dbReference type="ARBA" id="ARBA00023054"/>
    </source>
</evidence>
<dbReference type="SMART" id="SM00382">
    <property type="entry name" value="AAA"/>
    <property type="match status" value="2"/>
</dbReference>
<protein>
    <recommendedName>
        <fullName evidence="2 11">Chaperone protein ClpB</fullName>
    </recommendedName>
</protein>
<keyword evidence="14" id="KW-1185">Reference proteome</keyword>
<dbReference type="PROSITE" id="PS00870">
    <property type="entry name" value="CLPAB_1"/>
    <property type="match status" value="1"/>
</dbReference>
<evidence type="ECO:0000256" key="4">
    <source>
        <dbReference type="ARBA" id="ARBA00022741"/>
    </source>
</evidence>
<dbReference type="PRINTS" id="PR00300">
    <property type="entry name" value="CLPPROTEASEA"/>
</dbReference>
<evidence type="ECO:0000256" key="10">
    <source>
        <dbReference type="RuleBase" id="RU004432"/>
    </source>
</evidence>
<dbReference type="Pfam" id="PF07724">
    <property type="entry name" value="AAA_2"/>
    <property type="match status" value="1"/>
</dbReference>
<keyword evidence="7 10" id="KW-0143">Chaperone</keyword>
<evidence type="ECO:0000256" key="8">
    <source>
        <dbReference type="ARBA" id="ARBA00026057"/>
    </source>
</evidence>
<dbReference type="NCBIfam" id="TIGR03346">
    <property type="entry name" value="chaperone_ClpB"/>
    <property type="match status" value="1"/>
</dbReference>
<dbReference type="RefSeq" id="WP_110360772.1">
    <property type="nucleotide sequence ID" value="NZ_QFLI01000004.1"/>
</dbReference>
<comment type="subunit">
    <text evidence="11">Homohexamer; The oligomerization is ATP-dependent.</text>
</comment>
<evidence type="ECO:0000256" key="2">
    <source>
        <dbReference type="ARBA" id="ARBA00017574"/>
    </source>
</evidence>
<evidence type="ECO:0000256" key="3">
    <source>
        <dbReference type="ARBA" id="ARBA00022737"/>
    </source>
</evidence>
<evidence type="ECO:0000256" key="5">
    <source>
        <dbReference type="ARBA" id="ARBA00022840"/>
    </source>
</evidence>
<feature type="coiled-coil region" evidence="11">
    <location>
        <begin position="396"/>
        <end position="521"/>
    </location>
</feature>
<comment type="similarity">
    <text evidence="1 10">Belongs to the ClpA/ClpB family.</text>
</comment>
<dbReference type="InterPro" id="IPR041546">
    <property type="entry name" value="ClpA/ClpB_AAA_lid"/>
</dbReference>
<dbReference type="CDD" id="cd00009">
    <property type="entry name" value="AAA"/>
    <property type="match status" value="1"/>
</dbReference>
<dbReference type="InterPro" id="IPR050130">
    <property type="entry name" value="ClpA_ClpB"/>
</dbReference>
<dbReference type="InterPro" id="IPR027417">
    <property type="entry name" value="P-loop_NTPase"/>
</dbReference>
<sequence>MNFNNFTIKSQQAIEKAFQIAQGNQQQAIETAHLLKGIFSEGENVAGFLMNKLGVNVQNFKMVLDKILESLPKVSGGEPFLSREASAVLQEAVSVSSKMGDQFVSVEHILLALVNGKDQIAQLFKDNGVSEKDLTAAIQDLRKGAKVDSQTAEDTFNSLSRFAVDLNERARNGKLDPVIGRDEEIRRILQILSRRTKNNPILIGEPGVGKTAIAEGLAHRIIKGDVPDNLKSKKIFSLDMGALVAGAKYKGEFEERLKSVVKEVVESDGEIVLFIDEIHTLVGAGKSEGAMDAANILKPALARGDLRAIGATTLNEYQKYFEKDKALERRFQKVMVDEPDTLSAISILRGLKERYENHHKVQIRDEAIIAAVELSQRYISDRFLPDKAIDLIDESAAKLRLEMNSLPEELDEIERKIKQLEIEKLAIQREGDSKKQDELAREIAELNDERLKYRAKWEAEREVIDGIQKNKELLESLKYDAEKAEREGDYGRVAEIRYGKLKEVEEEIEALNEKLKQNQNSDALIKEEVRNDDIAEVVSRWTGIPVNRMLKSERQKLLSLEEELHKRVVGQEEGITAVADAVRRSRAGLQDAKRPIGSFIFLGTTGVGKTELAKALAEFLFDDENQMTRIDMSEYQERHSVSRLIGAPPGYVGYDEGGQLTEAVRRKPYSVVLLDEIEKAHPDVFNILLQVLDDGRLTDNKGRVVDFKNTIVIMTSNVGSHLIQEKIEKMNSINKEEMLWQAKSEVLELLKKSIRPEFLNRIDETIVFTPLDREEVKRIVGLQFKTVQQMLSKNDISIDLSELAVEYLGNLGFDPQFGARPIKRVLQKQVLNELSKQILSENITANQKIMVDVEGEGLVFKNV</sequence>
<dbReference type="Pfam" id="PF10431">
    <property type="entry name" value="ClpB_D2-small"/>
    <property type="match status" value="1"/>
</dbReference>
<comment type="subcellular location">
    <subcellularLocation>
        <location evidence="11">Cytoplasm</location>
    </subcellularLocation>
</comment>
<dbReference type="InterPro" id="IPR004176">
    <property type="entry name" value="Clp_R_N"/>
</dbReference>
<evidence type="ECO:0000256" key="1">
    <source>
        <dbReference type="ARBA" id="ARBA00008675"/>
    </source>
</evidence>
<dbReference type="InterPro" id="IPR003593">
    <property type="entry name" value="AAA+_ATPase"/>
</dbReference>
<evidence type="ECO:0000256" key="7">
    <source>
        <dbReference type="ARBA" id="ARBA00023186"/>
    </source>
</evidence>
<reference evidence="13 14" key="1">
    <citation type="submission" date="2018-05" db="EMBL/GenBank/DDBJ databases">
        <title>Marinifilum breve JC075T sp. nov., a marine bacterium isolated from Yongle Blue Hole in the South China Sea.</title>
        <authorList>
            <person name="Fu T."/>
        </authorList>
    </citation>
    <scope>NUCLEOTIDE SEQUENCE [LARGE SCALE GENOMIC DNA]</scope>
    <source>
        <strain evidence="13 14">JC075</strain>
    </source>
</reference>
<dbReference type="SUPFAM" id="SSF81923">
    <property type="entry name" value="Double Clp-N motif"/>
    <property type="match status" value="1"/>
</dbReference>
<dbReference type="PROSITE" id="PS51903">
    <property type="entry name" value="CLP_R"/>
    <property type="match status" value="1"/>
</dbReference>
<dbReference type="InterPro" id="IPR028299">
    <property type="entry name" value="ClpA/B_CS2"/>
</dbReference>
<dbReference type="PANTHER" id="PTHR11638">
    <property type="entry name" value="ATP-DEPENDENT CLP PROTEASE"/>
    <property type="match status" value="1"/>
</dbReference>
<dbReference type="Gene3D" id="1.10.1780.10">
    <property type="entry name" value="Clp, N-terminal domain"/>
    <property type="match status" value="1"/>
</dbReference>